<sequence length="72" mass="9018">MECTIKMIKRAQTIYVCIYVFICVYFKLENKRKYQKNLHQWFGPYKIYPTKYNLQWKSLVRSILFWKIPLLF</sequence>
<evidence type="ECO:0000313" key="3">
    <source>
        <dbReference type="Proteomes" id="UP000036045"/>
    </source>
</evidence>
<keyword evidence="1" id="KW-1133">Transmembrane helix</keyword>
<proteinExistence type="predicted"/>
<protein>
    <submittedName>
        <fullName evidence="2">Uncharacterized protein</fullName>
    </submittedName>
</protein>
<gene>
    <name evidence="2" type="ORF">ABW02_03340</name>
</gene>
<keyword evidence="1" id="KW-0472">Membrane</keyword>
<dbReference type="AlphaFoldDB" id="A0A0J1IPR1"/>
<evidence type="ECO:0000313" key="2">
    <source>
        <dbReference type="EMBL" id="KLV27941.1"/>
    </source>
</evidence>
<keyword evidence="3" id="KW-1185">Reference proteome</keyword>
<reference evidence="2 3" key="1">
    <citation type="submission" date="2015-05" db="EMBL/GenBank/DDBJ databases">
        <title>Whole genome sequence and identification of bacterial endophytes from Costus igneus.</title>
        <authorList>
            <person name="Lee Y.P."/>
            <person name="Gan H.M."/>
            <person name="Eng W."/>
            <person name="Wheatley M.S."/>
            <person name="Caraballo A."/>
            <person name="Polter S."/>
            <person name="Savka M.A."/>
            <person name="Hudson A.O."/>
        </authorList>
    </citation>
    <scope>NUCLEOTIDE SEQUENCE [LARGE SCALE GENOMIC DNA]</scope>
    <source>
        <strain evidence="2 3">RIT379</strain>
    </source>
</reference>
<comment type="caution">
    <text evidence="2">The sequence shown here is derived from an EMBL/GenBank/DDBJ whole genome shotgun (WGS) entry which is preliminary data.</text>
</comment>
<organism evidence="2 3">
    <name type="scientific">Niallia circulans</name>
    <name type="common">Bacillus circulans</name>
    <dbReference type="NCBI Taxonomy" id="1397"/>
    <lineage>
        <taxon>Bacteria</taxon>
        <taxon>Bacillati</taxon>
        <taxon>Bacillota</taxon>
        <taxon>Bacilli</taxon>
        <taxon>Bacillales</taxon>
        <taxon>Bacillaceae</taxon>
        <taxon>Niallia</taxon>
    </lineage>
</organism>
<evidence type="ECO:0000256" key="1">
    <source>
        <dbReference type="SAM" id="Phobius"/>
    </source>
</evidence>
<keyword evidence="1" id="KW-0812">Transmembrane</keyword>
<dbReference type="Proteomes" id="UP000036045">
    <property type="component" value="Unassembled WGS sequence"/>
</dbReference>
<name>A0A0J1IPR1_NIACI</name>
<feature type="transmembrane region" description="Helical" evidence="1">
    <location>
        <begin position="12"/>
        <end position="28"/>
    </location>
</feature>
<dbReference type="EMBL" id="LDPH01000002">
    <property type="protein sequence ID" value="KLV27941.1"/>
    <property type="molecule type" value="Genomic_DNA"/>
</dbReference>
<accession>A0A0J1IPR1</accession>